<keyword evidence="2" id="KW-1185">Reference proteome</keyword>
<accession>A0ABT5IYB9</accession>
<reference evidence="1 2" key="1">
    <citation type="submission" date="2023-01" db="EMBL/GenBank/DDBJ databases">
        <title>Novel species of the genus Vogesella isolated from rivers.</title>
        <authorList>
            <person name="Lu H."/>
        </authorList>
    </citation>
    <scope>NUCLEOTIDE SEQUENCE [LARGE SCALE GENOMIC DNA]</scope>
    <source>
        <strain evidence="1 2">DC21W</strain>
    </source>
</reference>
<dbReference type="EMBL" id="JAQQLF010000011">
    <property type="protein sequence ID" value="MDC7717566.1"/>
    <property type="molecule type" value="Genomic_DNA"/>
</dbReference>
<name>A0ABT5IYB9_9NEIS</name>
<protein>
    <recommendedName>
        <fullName evidence="3">DUF4034 domain-containing protein</fullName>
    </recommendedName>
</protein>
<evidence type="ECO:0000313" key="1">
    <source>
        <dbReference type="EMBL" id="MDC7717566.1"/>
    </source>
</evidence>
<comment type="caution">
    <text evidence="1">The sequence shown here is derived from an EMBL/GenBank/DDBJ whole genome shotgun (WGS) entry which is preliminary data.</text>
</comment>
<dbReference type="Proteomes" id="UP001219956">
    <property type="component" value="Unassembled WGS sequence"/>
</dbReference>
<sequence length="343" mass="39467">MAKVNAECDRMGVSSKWPSREAIVKKIRKLEESWQRMPRSLMQIDIDSISDYVTRTDALLEREIPNKVNATKNTAESLAGVQLRTTLATAHLDDAWLGKLAGWTRYYEIGVRQSFFWSYWFDNILTPPRSNRNWRSFDLKTCAEMLGVLSILGWKDAVIYQGYLAHAALNNTYQLKLQYENEHRRAQAFMLRLFASWVGDADHAWPAYAYDEPIYEALLQYWRTPDPAALVPCLLAACDRHTHQAGRDTLTKFYDFSTEWDLGRVPVEILLLFRLREWEGLANPLLDHPLMAAPYHQLPPPQPVPPLDELMQGVVKRANEDWPGVYEEVLSLASLKARATQKG</sequence>
<organism evidence="1 2">
    <name type="scientific">Vogesella aquatica</name>
    <dbReference type="NCBI Taxonomy" id="2984206"/>
    <lineage>
        <taxon>Bacteria</taxon>
        <taxon>Pseudomonadati</taxon>
        <taxon>Pseudomonadota</taxon>
        <taxon>Betaproteobacteria</taxon>
        <taxon>Neisseriales</taxon>
        <taxon>Chromobacteriaceae</taxon>
        <taxon>Vogesella</taxon>
    </lineage>
</organism>
<dbReference type="RefSeq" id="WP_272751881.1">
    <property type="nucleotide sequence ID" value="NZ_JAQQLF010000011.1"/>
</dbReference>
<evidence type="ECO:0008006" key="3">
    <source>
        <dbReference type="Google" id="ProtNLM"/>
    </source>
</evidence>
<proteinExistence type="predicted"/>
<gene>
    <name evidence="1" type="ORF">PQU95_10120</name>
</gene>
<evidence type="ECO:0000313" key="2">
    <source>
        <dbReference type="Proteomes" id="UP001219956"/>
    </source>
</evidence>